<dbReference type="Proteomes" id="UP000176260">
    <property type="component" value="Unassembled WGS sequence"/>
</dbReference>
<feature type="domain" description="DUF2207" evidence="4">
    <location>
        <begin position="23"/>
        <end position="222"/>
    </location>
</feature>
<feature type="compositionally biased region" description="Gly residues" evidence="1">
    <location>
        <begin position="557"/>
        <end position="575"/>
    </location>
</feature>
<keyword evidence="2" id="KW-0472">Membrane</keyword>
<reference evidence="6 7" key="1">
    <citation type="journal article" date="2016" name="Nat. Commun.">
        <title>Thousands of microbial genomes shed light on interconnected biogeochemical processes in an aquifer system.</title>
        <authorList>
            <person name="Anantharaman K."/>
            <person name="Brown C.T."/>
            <person name="Hug L.A."/>
            <person name="Sharon I."/>
            <person name="Castelle C.J."/>
            <person name="Probst A.J."/>
            <person name="Thomas B.C."/>
            <person name="Singh A."/>
            <person name="Wilkins M.J."/>
            <person name="Karaoz U."/>
            <person name="Brodie E.L."/>
            <person name="Williams K.H."/>
            <person name="Hubbard S.S."/>
            <person name="Banfield J.F."/>
        </authorList>
    </citation>
    <scope>NUCLEOTIDE SEQUENCE [LARGE SCALE GENOMIC DNA]</scope>
</reference>
<dbReference type="EMBL" id="MHIA01000033">
    <property type="protein sequence ID" value="OGY41147.1"/>
    <property type="molecule type" value="Genomic_DNA"/>
</dbReference>
<protein>
    <recommendedName>
        <fullName evidence="8">DUF2207 domain-containing protein</fullName>
    </recommendedName>
</protein>
<feature type="chain" id="PRO_5009581355" description="DUF2207 domain-containing protein" evidence="3">
    <location>
        <begin position="21"/>
        <end position="575"/>
    </location>
</feature>
<evidence type="ECO:0000259" key="5">
    <source>
        <dbReference type="Pfam" id="PF20990"/>
    </source>
</evidence>
<evidence type="ECO:0000256" key="3">
    <source>
        <dbReference type="SAM" id="SignalP"/>
    </source>
</evidence>
<feature type="transmembrane region" description="Helical" evidence="2">
    <location>
        <begin position="399"/>
        <end position="416"/>
    </location>
</feature>
<gene>
    <name evidence="6" type="ORF">A2Y67_00925</name>
</gene>
<evidence type="ECO:0000313" key="6">
    <source>
        <dbReference type="EMBL" id="OGY41147.1"/>
    </source>
</evidence>
<dbReference type="Pfam" id="PF09972">
    <property type="entry name" value="DUF2207"/>
    <property type="match status" value="1"/>
</dbReference>
<feature type="region of interest" description="Disordered" evidence="1">
    <location>
        <begin position="555"/>
        <end position="575"/>
    </location>
</feature>
<keyword evidence="2" id="KW-1133">Transmembrane helix</keyword>
<evidence type="ECO:0000259" key="4">
    <source>
        <dbReference type="Pfam" id="PF09972"/>
    </source>
</evidence>
<feature type="transmembrane region" description="Helical" evidence="2">
    <location>
        <begin position="245"/>
        <end position="263"/>
    </location>
</feature>
<dbReference type="AlphaFoldDB" id="A0A1G1XP69"/>
<comment type="caution">
    <text evidence="6">The sequence shown here is derived from an EMBL/GenBank/DDBJ whole genome shotgun (WGS) entry which is preliminary data.</text>
</comment>
<feature type="signal peptide" evidence="3">
    <location>
        <begin position="1"/>
        <end position="20"/>
    </location>
</feature>
<dbReference type="Pfam" id="PF20990">
    <property type="entry name" value="DUF2207_C"/>
    <property type="match status" value="1"/>
</dbReference>
<keyword evidence="3" id="KW-0732">Signal</keyword>
<feature type="transmembrane region" description="Helical" evidence="2">
    <location>
        <begin position="422"/>
        <end position="443"/>
    </location>
</feature>
<dbReference type="InterPro" id="IPR048389">
    <property type="entry name" value="YciQ-like_C"/>
</dbReference>
<evidence type="ECO:0008006" key="8">
    <source>
        <dbReference type="Google" id="ProtNLM"/>
    </source>
</evidence>
<proteinExistence type="predicted"/>
<evidence type="ECO:0000313" key="7">
    <source>
        <dbReference type="Proteomes" id="UP000176260"/>
    </source>
</evidence>
<evidence type="ECO:0000256" key="1">
    <source>
        <dbReference type="SAM" id="MobiDB-lite"/>
    </source>
</evidence>
<organism evidence="6 7">
    <name type="scientific">Candidatus Buchananbacteria bacterium RBG_13_39_9</name>
    <dbReference type="NCBI Taxonomy" id="1797531"/>
    <lineage>
        <taxon>Bacteria</taxon>
        <taxon>Candidatus Buchananiibacteriota</taxon>
    </lineage>
</organism>
<name>A0A1G1XP69_9BACT</name>
<accession>A0A1G1XP69</accession>
<feature type="domain" description="Predicted membrane protein YciQ-like C-terminal" evidence="5">
    <location>
        <begin position="276"/>
        <end position="504"/>
    </location>
</feature>
<keyword evidence="2" id="KW-0812">Transmembrane</keyword>
<sequence length="575" mass="64502">MKKILLVLFFSFFLALPAFAQEKIDSFDVNIQVNQDATINVSEKIQYNFGVEERHGIYRDIPIKYNRDGNNFNLRISDISVTDEKDHPYNYEISYYGDNMDLKIGDADILITGVKTYVINYKINRAINYFDDHDELYWNVTGNEWPVAIEKSSTTITLPQNVPLPQLQDKCYSGPLGSTASCTAKKYSTPTEESLMDFKANKITFSQKLLNPYEGLTVVFGWPVGLVHKPTVRENLQYFIEDNKGIFIFPGILLLCLIYWFLYGKDPSGRGTIIAEYEAPEGLSPAEVGTIIDEKTQEKDISAEIINLAVKGCLKIKRNVHGTYFKHPNYSLIKLKEPAINDPEHEKKLMAALFDGKTEVKLNDLHEDFYNDYQQITKDIYTLTATKGYFPKNPPKMRTRFLILGIIAMLIIYGIFDALTTTAGQISCTIALIIVIIASRFMSKRTKKGVLAKEKILGLKEYLTVAEKERIKFHNAPEKNPELFEKLLPYAMVLGVEKEWAGQFADIYKQPPKWYDTNEDLSTFNSMSLVSGMQNFSSQAGTILYTAPASASSGSSGFSGGGSGGGFGGGGGGSW</sequence>
<dbReference type="InterPro" id="IPR018702">
    <property type="entry name" value="DUF2207"/>
</dbReference>
<evidence type="ECO:0000256" key="2">
    <source>
        <dbReference type="SAM" id="Phobius"/>
    </source>
</evidence>